<evidence type="ECO:0000256" key="3">
    <source>
        <dbReference type="ARBA" id="ARBA00023125"/>
    </source>
</evidence>
<evidence type="ECO:0000256" key="2">
    <source>
        <dbReference type="ARBA" id="ARBA00022908"/>
    </source>
</evidence>
<dbReference type="GO" id="GO:0006310">
    <property type="term" value="P:DNA recombination"/>
    <property type="evidence" value="ECO:0007669"/>
    <property type="project" value="UniProtKB-KW"/>
</dbReference>
<dbReference type="GO" id="GO:0015074">
    <property type="term" value="P:DNA integration"/>
    <property type="evidence" value="ECO:0007669"/>
    <property type="project" value="UniProtKB-KW"/>
</dbReference>
<dbReference type="PANTHER" id="PTHR30349:SF64">
    <property type="entry name" value="PROPHAGE INTEGRASE INTD-RELATED"/>
    <property type="match status" value="1"/>
</dbReference>
<organism evidence="8 9">
    <name type="scientific">Polystyrenella longa</name>
    <dbReference type="NCBI Taxonomy" id="2528007"/>
    <lineage>
        <taxon>Bacteria</taxon>
        <taxon>Pseudomonadati</taxon>
        <taxon>Planctomycetota</taxon>
        <taxon>Planctomycetia</taxon>
        <taxon>Planctomycetales</taxon>
        <taxon>Planctomycetaceae</taxon>
        <taxon>Polystyrenella</taxon>
    </lineage>
</organism>
<evidence type="ECO:0000313" key="8">
    <source>
        <dbReference type="EMBL" id="QDU82478.1"/>
    </source>
</evidence>
<dbReference type="AlphaFoldDB" id="A0A518CTC8"/>
<keyword evidence="3 5" id="KW-0238">DNA-binding</keyword>
<dbReference type="PANTHER" id="PTHR30349">
    <property type="entry name" value="PHAGE INTEGRASE-RELATED"/>
    <property type="match status" value="1"/>
</dbReference>
<dbReference type="InterPro" id="IPR044068">
    <property type="entry name" value="CB"/>
</dbReference>
<name>A0A518CTC8_9PLAN</name>
<evidence type="ECO:0000313" key="9">
    <source>
        <dbReference type="Proteomes" id="UP000317178"/>
    </source>
</evidence>
<dbReference type="GO" id="GO:0003677">
    <property type="term" value="F:DNA binding"/>
    <property type="evidence" value="ECO:0007669"/>
    <property type="project" value="UniProtKB-UniRule"/>
</dbReference>
<dbReference type="Pfam" id="PF00589">
    <property type="entry name" value="Phage_integrase"/>
    <property type="match status" value="1"/>
</dbReference>
<proteinExistence type="inferred from homology"/>
<feature type="domain" description="Core-binding (CB)" evidence="7">
    <location>
        <begin position="70"/>
        <end position="150"/>
    </location>
</feature>
<dbReference type="InterPro" id="IPR002104">
    <property type="entry name" value="Integrase_catalytic"/>
</dbReference>
<dbReference type="PROSITE" id="PS51898">
    <property type="entry name" value="TYR_RECOMBINASE"/>
    <property type="match status" value="1"/>
</dbReference>
<dbReference type="EMBL" id="CP036281">
    <property type="protein sequence ID" value="QDU82478.1"/>
    <property type="molecule type" value="Genomic_DNA"/>
</dbReference>
<evidence type="ECO:0000256" key="5">
    <source>
        <dbReference type="PROSITE-ProRule" id="PRU01248"/>
    </source>
</evidence>
<keyword evidence="2" id="KW-0229">DNA integration</keyword>
<comment type="similarity">
    <text evidence="1">Belongs to the 'phage' integrase family.</text>
</comment>
<evidence type="ECO:0000256" key="1">
    <source>
        <dbReference type="ARBA" id="ARBA00008857"/>
    </source>
</evidence>
<accession>A0A518CTC8</accession>
<dbReference type="InterPro" id="IPR010998">
    <property type="entry name" value="Integrase_recombinase_N"/>
</dbReference>
<dbReference type="Gene3D" id="1.10.443.10">
    <property type="entry name" value="Intergrase catalytic core"/>
    <property type="match status" value="1"/>
</dbReference>
<sequence>MQQDIRKVYLEKRPSKSPNWYIRFWIRCNGGNGWKEIRESTRTSVKKKAEQIRRNKEQELAASTLTDGMISWDDFIQQFLSSQRSRKPKTTVDCYAFSLKTFTGLMNPALLSGITRAVLDRFVTMRIEKVAKATVNKDLRHLKVALKWAEQQEHISKAPSFSGIFIKEDRKQPTFIPESDFIMIIQVLENPELKLQVTTPEWWRAWLYVAYYGGLRRGELFGLVWEDIDFDFLEIRVKAPTSKSRKERVIPIQPGIADILNGWKTIADPPRSKTPVFPWDYDNYRNLYHDWHHLMDVAEFEKEDRYTLKDFRSSCASALIAAQTPTAVVQRILGHESMSTTANYYINAQPALRQAVQNRPIRIE</sequence>
<dbReference type="InterPro" id="IPR013762">
    <property type="entry name" value="Integrase-like_cat_sf"/>
</dbReference>
<dbReference type="InterPro" id="IPR050090">
    <property type="entry name" value="Tyrosine_recombinase_XerCD"/>
</dbReference>
<feature type="domain" description="Tyr recombinase" evidence="6">
    <location>
        <begin position="171"/>
        <end position="358"/>
    </location>
</feature>
<dbReference type="Proteomes" id="UP000317178">
    <property type="component" value="Chromosome"/>
</dbReference>
<dbReference type="KEGG" id="plon:Pla110_42360"/>
<keyword evidence="9" id="KW-1185">Reference proteome</keyword>
<keyword evidence="4" id="KW-0233">DNA recombination</keyword>
<reference evidence="8 9" key="1">
    <citation type="submission" date="2019-02" db="EMBL/GenBank/DDBJ databases">
        <title>Deep-cultivation of Planctomycetes and their phenomic and genomic characterization uncovers novel biology.</title>
        <authorList>
            <person name="Wiegand S."/>
            <person name="Jogler M."/>
            <person name="Boedeker C."/>
            <person name="Pinto D."/>
            <person name="Vollmers J."/>
            <person name="Rivas-Marin E."/>
            <person name="Kohn T."/>
            <person name="Peeters S.H."/>
            <person name="Heuer A."/>
            <person name="Rast P."/>
            <person name="Oberbeckmann S."/>
            <person name="Bunk B."/>
            <person name="Jeske O."/>
            <person name="Meyerdierks A."/>
            <person name="Storesund J.E."/>
            <person name="Kallscheuer N."/>
            <person name="Luecker S."/>
            <person name="Lage O.M."/>
            <person name="Pohl T."/>
            <person name="Merkel B.J."/>
            <person name="Hornburger P."/>
            <person name="Mueller R.-W."/>
            <person name="Bruemmer F."/>
            <person name="Labrenz M."/>
            <person name="Spormann A.M."/>
            <person name="Op den Camp H."/>
            <person name="Overmann J."/>
            <person name="Amann R."/>
            <person name="Jetten M.S.M."/>
            <person name="Mascher T."/>
            <person name="Medema M.H."/>
            <person name="Devos D.P."/>
            <person name="Kaster A.-K."/>
            <person name="Ovreas L."/>
            <person name="Rohde M."/>
            <person name="Galperin M.Y."/>
            <person name="Jogler C."/>
        </authorList>
    </citation>
    <scope>NUCLEOTIDE SEQUENCE [LARGE SCALE GENOMIC DNA]</scope>
    <source>
        <strain evidence="8 9">Pla110</strain>
    </source>
</reference>
<dbReference type="PROSITE" id="PS51900">
    <property type="entry name" value="CB"/>
    <property type="match status" value="1"/>
</dbReference>
<evidence type="ECO:0000259" key="7">
    <source>
        <dbReference type="PROSITE" id="PS51900"/>
    </source>
</evidence>
<dbReference type="Gene3D" id="1.10.150.130">
    <property type="match status" value="1"/>
</dbReference>
<evidence type="ECO:0000256" key="4">
    <source>
        <dbReference type="ARBA" id="ARBA00023172"/>
    </source>
</evidence>
<dbReference type="SUPFAM" id="SSF56349">
    <property type="entry name" value="DNA breaking-rejoining enzymes"/>
    <property type="match status" value="1"/>
</dbReference>
<gene>
    <name evidence="8" type="ORF">Pla110_42360</name>
</gene>
<evidence type="ECO:0000259" key="6">
    <source>
        <dbReference type="PROSITE" id="PS51898"/>
    </source>
</evidence>
<dbReference type="InterPro" id="IPR011010">
    <property type="entry name" value="DNA_brk_join_enz"/>
</dbReference>
<protein>
    <submittedName>
        <fullName evidence="8">Site-specific tyrosine recombinase XerC</fullName>
    </submittedName>
</protein>
<dbReference type="CDD" id="cd00397">
    <property type="entry name" value="DNA_BRE_C"/>
    <property type="match status" value="1"/>
</dbReference>